<reference evidence="2 3" key="1">
    <citation type="submission" date="2018-01" db="EMBL/GenBank/DDBJ databases">
        <title>Complete genome sequence of Bacteriovorax stolpii DSM12778.</title>
        <authorList>
            <person name="Tang B."/>
            <person name="Chang J."/>
        </authorList>
    </citation>
    <scope>NUCLEOTIDE SEQUENCE [LARGE SCALE GENOMIC DNA]</scope>
    <source>
        <strain evidence="2 3">DSM 12778</strain>
    </source>
</reference>
<proteinExistence type="predicted"/>
<feature type="transmembrane region" description="Helical" evidence="1">
    <location>
        <begin position="134"/>
        <end position="154"/>
    </location>
</feature>
<dbReference type="SUPFAM" id="SSF103481">
    <property type="entry name" value="Multidrug resistance efflux transporter EmrE"/>
    <property type="match status" value="1"/>
</dbReference>
<sequence length="157" mass="16976">MNLKGNKMNLIMLLPLLIGSVGILQGTINRHVATHIGVAQATLISNAVTVLICIAFYALVKSVPSLVPDFFQVKAPLTTYKWWFIFPPLFGFCIVTGIPLAFAKLGAVKVTVLLVAAQMVTSVVWDIFVEDIGLNMMKFAGILCALVSVVLITLSKN</sequence>
<dbReference type="EMBL" id="CP025704">
    <property type="protein sequence ID" value="AUN97809.1"/>
    <property type="molecule type" value="Genomic_DNA"/>
</dbReference>
<keyword evidence="1" id="KW-0812">Transmembrane</keyword>
<dbReference type="Pfam" id="PF04657">
    <property type="entry name" value="DMT_YdcZ"/>
    <property type="match status" value="1"/>
</dbReference>
<feature type="transmembrane region" description="Helical" evidence="1">
    <location>
        <begin position="6"/>
        <end position="24"/>
    </location>
</feature>
<dbReference type="AlphaFoldDB" id="A0A2K9NQL8"/>
<dbReference type="Proteomes" id="UP000235584">
    <property type="component" value="Chromosome"/>
</dbReference>
<dbReference type="GO" id="GO:0005886">
    <property type="term" value="C:plasma membrane"/>
    <property type="evidence" value="ECO:0007669"/>
    <property type="project" value="TreeGrafter"/>
</dbReference>
<dbReference type="PANTHER" id="PTHR34821:SF2">
    <property type="entry name" value="INNER MEMBRANE PROTEIN YDCZ"/>
    <property type="match status" value="1"/>
</dbReference>
<evidence type="ECO:0000313" key="2">
    <source>
        <dbReference type="EMBL" id="AUN97809.1"/>
    </source>
</evidence>
<keyword evidence="1" id="KW-0472">Membrane</keyword>
<feature type="transmembrane region" description="Helical" evidence="1">
    <location>
        <begin position="36"/>
        <end position="60"/>
    </location>
</feature>
<keyword evidence="3" id="KW-1185">Reference proteome</keyword>
<evidence type="ECO:0000313" key="3">
    <source>
        <dbReference type="Proteomes" id="UP000235584"/>
    </source>
</evidence>
<evidence type="ECO:0000256" key="1">
    <source>
        <dbReference type="SAM" id="Phobius"/>
    </source>
</evidence>
<dbReference type="KEGG" id="bsto:C0V70_06740"/>
<dbReference type="InterPro" id="IPR006750">
    <property type="entry name" value="YdcZ"/>
</dbReference>
<feature type="transmembrane region" description="Helical" evidence="1">
    <location>
        <begin position="80"/>
        <end position="103"/>
    </location>
</feature>
<dbReference type="InterPro" id="IPR037185">
    <property type="entry name" value="EmrE-like"/>
</dbReference>
<protein>
    <recommendedName>
        <fullName evidence="4">EamA-like transporter family protein</fullName>
    </recommendedName>
</protein>
<gene>
    <name evidence="2" type="ORF">C0V70_06740</name>
</gene>
<dbReference type="PANTHER" id="PTHR34821">
    <property type="entry name" value="INNER MEMBRANE PROTEIN YDCZ"/>
    <property type="match status" value="1"/>
</dbReference>
<name>A0A2K9NQL8_BACTC</name>
<keyword evidence="1" id="KW-1133">Transmembrane helix</keyword>
<accession>A0A2K9NQL8</accession>
<organism evidence="2 3">
    <name type="scientific">Bacteriovorax stolpii</name>
    <name type="common">Bdellovibrio stolpii</name>
    <dbReference type="NCBI Taxonomy" id="960"/>
    <lineage>
        <taxon>Bacteria</taxon>
        <taxon>Pseudomonadati</taxon>
        <taxon>Bdellovibrionota</taxon>
        <taxon>Bacteriovoracia</taxon>
        <taxon>Bacteriovoracales</taxon>
        <taxon>Bacteriovoracaceae</taxon>
        <taxon>Bacteriovorax</taxon>
    </lineage>
</organism>
<evidence type="ECO:0008006" key="4">
    <source>
        <dbReference type="Google" id="ProtNLM"/>
    </source>
</evidence>